<proteinExistence type="predicted"/>
<feature type="compositionally biased region" description="Polar residues" evidence="1">
    <location>
        <begin position="344"/>
        <end position="362"/>
    </location>
</feature>
<dbReference type="EMBL" id="VUYU01000034">
    <property type="protein sequence ID" value="NHZ37796.1"/>
    <property type="molecule type" value="Genomic_DNA"/>
</dbReference>
<evidence type="ECO:0000256" key="1">
    <source>
        <dbReference type="SAM" id="MobiDB-lite"/>
    </source>
</evidence>
<accession>A0ABX0LSH3</accession>
<gene>
    <name evidence="3" type="ORF">F0185_29975</name>
</gene>
<feature type="domain" description="DUF2169" evidence="2">
    <location>
        <begin position="21"/>
        <end position="299"/>
    </location>
</feature>
<protein>
    <submittedName>
        <fullName evidence="3">DUF2169 domain-containing protein</fullName>
    </submittedName>
</protein>
<dbReference type="Proteomes" id="UP000785613">
    <property type="component" value="Unassembled WGS sequence"/>
</dbReference>
<name>A0ABX0LSH3_9BURK</name>
<evidence type="ECO:0000313" key="4">
    <source>
        <dbReference type="Proteomes" id="UP000785613"/>
    </source>
</evidence>
<reference evidence="3 4" key="1">
    <citation type="submission" date="2019-09" db="EMBL/GenBank/DDBJ databases">
        <title>Taxonomy of Antarctic Massilia spp.: description of Massilia rubra sp. nov., Massilia aquatica sp. nov., Massilia mucilaginosa sp. nov., Massilia frigida sp. nov. isolated from streams, lakes and regoliths.</title>
        <authorList>
            <person name="Holochova P."/>
            <person name="Sedlacek I."/>
            <person name="Kralova S."/>
            <person name="Maslanova I."/>
            <person name="Busse H.-J."/>
            <person name="Stankova E."/>
            <person name="Vrbovska V."/>
            <person name="Kovarovic V."/>
            <person name="Bartak M."/>
            <person name="Svec P."/>
            <person name="Pantucek R."/>
        </authorList>
    </citation>
    <scope>NUCLEOTIDE SEQUENCE [LARGE SCALE GENOMIC DNA]</scope>
    <source>
        <strain evidence="3 4">CCM 8692</strain>
    </source>
</reference>
<evidence type="ECO:0000259" key="2">
    <source>
        <dbReference type="Pfam" id="PF09937"/>
    </source>
</evidence>
<evidence type="ECO:0000313" key="3">
    <source>
        <dbReference type="EMBL" id="NHZ37796.1"/>
    </source>
</evidence>
<dbReference type="RefSeq" id="WP_167231582.1">
    <property type="nucleotide sequence ID" value="NZ_VUYU01000034.1"/>
</dbReference>
<keyword evidence="4" id="KW-1185">Reference proteome</keyword>
<dbReference type="Pfam" id="PF09937">
    <property type="entry name" value="DUF2169"/>
    <property type="match status" value="1"/>
</dbReference>
<comment type="caution">
    <text evidence="3">The sequence shown here is derived from an EMBL/GenBank/DDBJ whole genome shotgun (WGS) entry which is preliminary data.</text>
</comment>
<dbReference type="InterPro" id="IPR018683">
    <property type="entry name" value="DUF2169"/>
</dbReference>
<organism evidence="3 4">
    <name type="scientific">Massilia rubra</name>
    <dbReference type="NCBI Taxonomy" id="2607910"/>
    <lineage>
        <taxon>Bacteria</taxon>
        <taxon>Pseudomonadati</taxon>
        <taxon>Pseudomonadota</taxon>
        <taxon>Betaproteobacteria</taxon>
        <taxon>Burkholderiales</taxon>
        <taxon>Oxalobacteraceae</taxon>
        <taxon>Telluria group</taxon>
        <taxon>Massilia</taxon>
    </lineage>
</organism>
<feature type="region of interest" description="Disordered" evidence="1">
    <location>
        <begin position="336"/>
        <end position="362"/>
    </location>
</feature>
<sequence length="362" mass="39361">MWQLDNKTRYAADNTWIRDADGAEIWIVSVKATYELLPDGSTCVAGYQAPVNSGLVIHEDGTSPLFETDLGPAKNATDVWLVGHAHSQSGEPVQRMRVGFAVGSVAREIQVIGDRARLGFLRTGDSQPKPFTRMPLTWGRALGGGGPDCSTGNPVGCGIAKRDDGGRTMPNLEHLSRPQGSLFASNESQGLGPMPRHWPMRRQYAGTYDDAWQKNRAPLPAADLDPRHWQVAPKEQQAKGHLKGGEMLMLKGLTVAGFAPSGVFHSRLPRLSLAFKTLFYDGTVAEARSVIHNVILQPDGVDGSGPLVSVVHHMALPCHAKVNKLRTTIITEKDRPLDRANLPQRASNVYQMPATRNESGQA</sequence>